<dbReference type="Gene3D" id="1.20.1560.10">
    <property type="entry name" value="ABC transporter type 1, transmembrane domain"/>
    <property type="match status" value="2"/>
</dbReference>
<proteinExistence type="predicted"/>
<feature type="compositionally biased region" description="Polar residues" evidence="5">
    <location>
        <begin position="46"/>
        <end position="56"/>
    </location>
</feature>
<dbReference type="OrthoDB" id="6500128at2759"/>
<reference evidence="9" key="1">
    <citation type="submission" date="2016-06" db="UniProtKB">
        <authorList>
            <consortium name="WormBaseParasite"/>
        </authorList>
    </citation>
    <scope>IDENTIFICATION</scope>
</reference>
<feature type="compositionally biased region" description="Basic and acidic residues" evidence="5">
    <location>
        <begin position="34"/>
        <end position="45"/>
    </location>
</feature>
<dbReference type="InterPro" id="IPR036640">
    <property type="entry name" value="ABC1_TM_sf"/>
</dbReference>
<evidence type="ECO:0000256" key="3">
    <source>
        <dbReference type="ARBA" id="ARBA00022989"/>
    </source>
</evidence>
<comment type="subcellular location">
    <subcellularLocation>
        <location evidence="1">Membrane</location>
        <topology evidence="1">Multi-pass membrane protein</topology>
    </subcellularLocation>
</comment>
<organism evidence="9">
    <name type="scientific">Gongylonema pulchrum</name>
    <dbReference type="NCBI Taxonomy" id="637853"/>
    <lineage>
        <taxon>Eukaryota</taxon>
        <taxon>Metazoa</taxon>
        <taxon>Ecdysozoa</taxon>
        <taxon>Nematoda</taxon>
        <taxon>Chromadorea</taxon>
        <taxon>Rhabditida</taxon>
        <taxon>Spirurina</taxon>
        <taxon>Spiruromorpha</taxon>
        <taxon>Spiruroidea</taxon>
        <taxon>Gongylonematidae</taxon>
        <taxon>Gongylonema</taxon>
    </lineage>
</organism>
<sequence length="327" mass="37516">MKRTNKVSDLTFSASQIESDELGQTMVEIPLESKNTEQERSETESQLKNGSGSESNRSGDTDKAKTDEEKAKLIPFWQIGFLQFLLSKMKRTNKVSDLTFSASQIESDELGPTMVEIPLESKSMEQERSETERYYRYAKPLDYFFLLLGILLGVVQGVLQSIQSIIFKHLSDTLVEGQATWNTKFFNETKFHNGAMHAIYMYTGYGTGVLILATVSMSCWHILCERQIHHIRKHYFAAVMRQDMSWFDMSCWHILCERQIHHIRKHYFAAVMRQDMSWFDVHECGELTTRMTDGIDRIRDGIGDKMGTLFTYGAGSVSGIVVAFTCR</sequence>
<protein>
    <submittedName>
        <fullName evidence="9">ABC transmembrane type-1 domain-containing protein</fullName>
    </submittedName>
</protein>
<evidence type="ECO:0000256" key="4">
    <source>
        <dbReference type="ARBA" id="ARBA00023136"/>
    </source>
</evidence>
<feature type="region of interest" description="Disordered" evidence="5">
    <location>
        <begin position="1"/>
        <end position="66"/>
    </location>
</feature>
<name>A0A183DQH0_9BILA</name>
<keyword evidence="8" id="KW-1185">Reference proteome</keyword>
<dbReference type="PANTHER" id="PTHR43394:SF22">
    <property type="entry name" value="ABC TRANSMEMBRANE TYPE-1 DOMAIN-CONTAINING PROTEIN"/>
    <property type="match status" value="1"/>
</dbReference>
<dbReference type="InterPro" id="IPR011527">
    <property type="entry name" value="ABC1_TM_dom"/>
</dbReference>
<dbReference type="PANTHER" id="PTHR43394">
    <property type="entry name" value="ATP-DEPENDENT PERMEASE MDL1, MITOCHONDRIAL"/>
    <property type="match status" value="1"/>
</dbReference>
<dbReference type="GO" id="GO:0005524">
    <property type="term" value="F:ATP binding"/>
    <property type="evidence" value="ECO:0007669"/>
    <property type="project" value="InterPro"/>
</dbReference>
<feature type="compositionally biased region" description="Basic and acidic residues" evidence="5">
    <location>
        <begin position="57"/>
        <end position="66"/>
    </location>
</feature>
<reference evidence="7 8" key="2">
    <citation type="submission" date="2018-11" db="EMBL/GenBank/DDBJ databases">
        <authorList>
            <consortium name="Pathogen Informatics"/>
        </authorList>
    </citation>
    <scope>NUCLEOTIDE SEQUENCE [LARGE SCALE GENOMIC DNA]</scope>
</reference>
<dbReference type="WBParaSite" id="GPUH_0001097401-mRNA-1">
    <property type="protein sequence ID" value="GPUH_0001097401-mRNA-1"/>
    <property type="gene ID" value="GPUH_0001097401"/>
</dbReference>
<dbReference type="SUPFAM" id="SSF90123">
    <property type="entry name" value="ABC transporter transmembrane region"/>
    <property type="match status" value="2"/>
</dbReference>
<accession>A0A183DQH0</accession>
<feature type="compositionally biased region" description="Polar residues" evidence="5">
    <location>
        <begin position="7"/>
        <end position="17"/>
    </location>
</feature>
<keyword evidence="4" id="KW-0472">Membrane</keyword>
<evidence type="ECO:0000313" key="7">
    <source>
        <dbReference type="EMBL" id="VDN18140.1"/>
    </source>
</evidence>
<gene>
    <name evidence="7" type="ORF">GPUH_LOCUS10961</name>
</gene>
<evidence type="ECO:0000259" key="6">
    <source>
        <dbReference type="PROSITE" id="PS50929"/>
    </source>
</evidence>
<feature type="domain" description="ABC transmembrane type-1" evidence="6">
    <location>
        <begin position="147"/>
        <end position="325"/>
    </location>
</feature>
<dbReference type="InterPro" id="IPR039421">
    <property type="entry name" value="Type_1_exporter"/>
</dbReference>
<evidence type="ECO:0000313" key="9">
    <source>
        <dbReference type="WBParaSite" id="GPUH_0001097401-mRNA-1"/>
    </source>
</evidence>
<dbReference type="Pfam" id="PF00664">
    <property type="entry name" value="ABC_membrane"/>
    <property type="match status" value="2"/>
</dbReference>
<evidence type="ECO:0000313" key="8">
    <source>
        <dbReference type="Proteomes" id="UP000271098"/>
    </source>
</evidence>
<keyword evidence="2" id="KW-0812">Transmembrane</keyword>
<dbReference type="PROSITE" id="PS50929">
    <property type="entry name" value="ABC_TM1F"/>
    <property type="match status" value="1"/>
</dbReference>
<dbReference type="Proteomes" id="UP000271098">
    <property type="component" value="Unassembled WGS sequence"/>
</dbReference>
<evidence type="ECO:0000256" key="2">
    <source>
        <dbReference type="ARBA" id="ARBA00022692"/>
    </source>
</evidence>
<dbReference type="EMBL" id="UYRT01078259">
    <property type="protein sequence ID" value="VDN18140.1"/>
    <property type="molecule type" value="Genomic_DNA"/>
</dbReference>
<dbReference type="GO" id="GO:0140359">
    <property type="term" value="F:ABC-type transporter activity"/>
    <property type="evidence" value="ECO:0007669"/>
    <property type="project" value="InterPro"/>
</dbReference>
<dbReference type="AlphaFoldDB" id="A0A183DQH0"/>
<evidence type="ECO:0000256" key="1">
    <source>
        <dbReference type="ARBA" id="ARBA00004141"/>
    </source>
</evidence>
<keyword evidence="3" id="KW-1133">Transmembrane helix</keyword>
<dbReference type="GO" id="GO:0016020">
    <property type="term" value="C:membrane"/>
    <property type="evidence" value="ECO:0007669"/>
    <property type="project" value="UniProtKB-SubCell"/>
</dbReference>
<evidence type="ECO:0000256" key="5">
    <source>
        <dbReference type="SAM" id="MobiDB-lite"/>
    </source>
</evidence>